<proteinExistence type="predicted"/>
<protein>
    <recommendedName>
        <fullName evidence="1">Tc1-like transposase DDE domain-containing protein</fullName>
    </recommendedName>
</protein>
<dbReference type="AlphaFoldDB" id="I1CPM0"/>
<dbReference type="VEuPathDB" id="FungiDB:RO3G_15111"/>
<accession>I1CPM0</accession>
<dbReference type="InterPro" id="IPR036397">
    <property type="entry name" value="RNaseH_sf"/>
</dbReference>
<name>I1CPM0_RHIO9</name>
<dbReference type="GO" id="GO:0003676">
    <property type="term" value="F:nucleic acid binding"/>
    <property type="evidence" value="ECO:0007669"/>
    <property type="project" value="InterPro"/>
</dbReference>
<feature type="domain" description="Tc1-like transposase DDE" evidence="1">
    <location>
        <begin position="63"/>
        <end position="194"/>
    </location>
</feature>
<keyword evidence="3" id="KW-1185">Reference proteome</keyword>
<gene>
    <name evidence="2" type="ORF">RO3G_15111</name>
</gene>
<dbReference type="Proteomes" id="UP000009138">
    <property type="component" value="Unassembled WGS sequence"/>
</dbReference>
<dbReference type="GeneID" id="93622076"/>
<dbReference type="InParanoid" id="I1CPM0"/>
<dbReference type="RefSeq" id="XP_067525796.1">
    <property type="nucleotide sequence ID" value="XM_067669695.1"/>
</dbReference>
<reference evidence="2 3" key="1">
    <citation type="journal article" date="2009" name="PLoS Genet.">
        <title>Genomic analysis of the basal lineage fungus Rhizopus oryzae reveals a whole-genome duplication.</title>
        <authorList>
            <person name="Ma L.-J."/>
            <person name="Ibrahim A.S."/>
            <person name="Skory C."/>
            <person name="Grabherr M.G."/>
            <person name="Burger G."/>
            <person name="Butler M."/>
            <person name="Elias M."/>
            <person name="Idnurm A."/>
            <person name="Lang B.F."/>
            <person name="Sone T."/>
            <person name="Abe A."/>
            <person name="Calvo S.E."/>
            <person name="Corrochano L.M."/>
            <person name="Engels R."/>
            <person name="Fu J."/>
            <person name="Hansberg W."/>
            <person name="Kim J.-M."/>
            <person name="Kodira C.D."/>
            <person name="Koehrsen M.J."/>
            <person name="Liu B."/>
            <person name="Miranda-Saavedra D."/>
            <person name="O'Leary S."/>
            <person name="Ortiz-Castellanos L."/>
            <person name="Poulter R."/>
            <person name="Rodriguez-Romero J."/>
            <person name="Ruiz-Herrera J."/>
            <person name="Shen Y.-Q."/>
            <person name="Zeng Q."/>
            <person name="Galagan J."/>
            <person name="Birren B.W."/>
            <person name="Cuomo C.A."/>
            <person name="Wickes B.L."/>
        </authorList>
    </citation>
    <scope>NUCLEOTIDE SEQUENCE [LARGE SCALE GENOMIC DNA]</scope>
    <source>
        <strain evidence="3">RA 99-880 / ATCC MYA-4621 / FGSC 9543 / NRRL 43880</strain>
    </source>
</reference>
<dbReference type="InterPro" id="IPR038717">
    <property type="entry name" value="Tc1-like_DDE_dom"/>
</dbReference>
<organism evidence="2 3">
    <name type="scientific">Rhizopus delemar (strain RA 99-880 / ATCC MYA-4621 / FGSC 9543 / NRRL 43880)</name>
    <name type="common">Mucormycosis agent</name>
    <name type="synonym">Rhizopus arrhizus var. delemar</name>
    <dbReference type="NCBI Taxonomy" id="246409"/>
    <lineage>
        <taxon>Eukaryota</taxon>
        <taxon>Fungi</taxon>
        <taxon>Fungi incertae sedis</taxon>
        <taxon>Mucoromycota</taxon>
        <taxon>Mucoromycotina</taxon>
        <taxon>Mucoromycetes</taxon>
        <taxon>Mucorales</taxon>
        <taxon>Mucorineae</taxon>
        <taxon>Rhizopodaceae</taxon>
        <taxon>Rhizopus</taxon>
    </lineage>
</organism>
<dbReference type="eggNOG" id="ENOG502TG1G">
    <property type="taxonomic scope" value="Eukaryota"/>
</dbReference>
<evidence type="ECO:0000259" key="1">
    <source>
        <dbReference type="Pfam" id="PF13358"/>
    </source>
</evidence>
<dbReference type="STRING" id="246409.I1CPM0"/>
<dbReference type="Pfam" id="PF13358">
    <property type="entry name" value="DDE_3"/>
    <property type="match status" value="1"/>
</dbReference>
<dbReference type="EMBL" id="CH476746">
    <property type="protein sequence ID" value="EIE90400.1"/>
    <property type="molecule type" value="Genomic_DNA"/>
</dbReference>
<evidence type="ECO:0000313" key="3">
    <source>
        <dbReference type="Proteomes" id="UP000009138"/>
    </source>
</evidence>
<sequence>MNFSTPNESDSSRVTKGTEVHDDINTFLYIRTEHRPHTIAPRKRGPYKVMTEELWKTFWENYTNRGKNLYQAAKSIDFPEATMRRNVTVFAAMSHRGIELVASHSRSDMTNTEKFNDFIQELISHLNMTEIRGYHIIYDNAPIHTTFAENKLRDEGYVPLRLLSWSPFLNPMEEMFSKLKAGVKKHSLTSHDNLLTRISQSSSQITQQDCAGWIDHSMKRFNMCLENEDWL</sequence>
<evidence type="ECO:0000313" key="2">
    <source>
        <dbReference type="EMBL" id="EIE90400.1"/>
    </source>
</evidence>
<dbReference type="Gene3D" id="3.30.420.10">
    <property type="entry name" value="Ribonuclease H-like superfamily/Ribonuclease H"/>
    <property type="match status" value="1"/>
</dbReference>